<dbReference type="EMBL" id="JAOVQM010000011">
    <property type="protein sequence ID" value="MCV2232821.1"/>
    <property type="molecule type" value="Genomic_DNA"/>
</dbReference>
<protein>
    <submittedName>
        <fullName evidence="2">DsbA family oxidoreductase</fullName>
    </submittedName>
</protein>
<evidence type="ECO:0000313" key="3">
    <source>
        <dbReference type="Proteomes" id="UP001177160"/>
    </source>
</evidence>
<dbReference type="Gene3D" id="3.40.30.10">
    <property type="entry name" value="Glutaredoxin"/>
    <property type="match status" value="1"/>
</dbReference>
<accession>A0ABT2Y7V9</accession>
<gene>
    <name evidence="2" type="ORF">N7548_08315</name>
</gene>
<name>A0ABT2Y7V9_9MOLU</name>
<dbReference type="SUPFAM" id="SSF52833">
    <property type="entry name" value="Thioredoxin-like"/>
    <property type="match status" value="1"/>
</dbReference>
<sequence>MKIEIWSDFACPFCYIGKKRFESALQQFKYKDSVEVIYKSYQLNPNAPKTLIGSAYEQFSKRHQLTIEQVKQRFGLISESAKTVGLTFDYDHMQMTNTRDAHRLQKYAQTIGKGVIMTEHLMKAYFTDGKNLSDTQTLLELSEALGLDGQTVELVLCSNQFEDAVKEDIQEAKDIGVQGVPFFVINRAYGVSGAQDSGYFLQMLNQIYHEEQKQQFHTSHAPLCEGDYCER</sequence>
<evidence type="ECO:0000259" key="1">
    <source>
        <dbReference type="Pfam" id="PF01323"/>
    </source>
</evidence>
<proteinExistence type="predicted"/>
<dbReference type="CDD" id="cd03024">
    <property type="entry name" value="DsbA_FrnE"/>
    <property type="match status" value="1"/>
</dbReference>
<dbReference type="Pfam" id="PF01323">
    <property type="entry name" value="DSBA"/>
    <property type="match status" value="1"/>
</dbReference>
<reference evidence="2" key="1">
    <citation type="submission" date="2022-09" db="EMBL/GenBank/DDBJ databases">
        <title>Novel Mycoplasma species identified in domestic and wild animals.</title>
        <authorList>
            <person name="Volokhov D.V."/>
            <person name="Furtak V.A."/>
            <person name="Zagorodnyaya T.A."/>
        </authorList>
    </citation>
    <scope>NUCLEOTIDE SEQUENCE</scope>
    <source>
        <strain evidence="2">Oakley</strain>
    </source>
</reference>
<feature type="domain" description="DSBA-like thioredoxin" evidence="1">
    <location>
        <begin position="3"/>
        <end position="197"/>
    </location>
</feature>
<dbReference type="InterPro" id="IPR001853">
    <property type="entry name" value="DSBA-like_thioredoxin_dom"/>
</dbReference>
<comment type="caution">
    <text evidence="2">The sequence shown here is derived from an EMBL/GenBank/DDBJ whole genome shotgun (WGS) entry which is preliminary data.</text>
</comment>
<dbReference type="InterPro" id="IPR036249">
    <property type="entry name" value="Thioredoxin-like_sf"/>
</dbReference>
<dbReference type="RefSeq" id="WP_263609010.1">
    <property type="nucleotide sequence ID" value="NZ_JAOVQM010000011.1"/>
</dbReference>
<evidence type="ECO:0000313" key="2">
    <source>
        <dbReference type="EMBL" id="MCV2232821.1"/>
    </source>
</evidence>
<dbReference type="PANTHER" id="PTHR13887">
    <property type="entry name" value="GLUTATHIONE S-TRANSFERASE KAPPA"/>
    <property type="match status" value="1"/>
</dbReference>
<dbReference type="Proteomes" id="UP001177160">
    <property type="component" value="Unassembled WGS sequence"/>
</dbReference>
<organism evidence="2 3">
    <name type="scientific">Paracholeplasma manati</name>
    <dbReference type="NCBI Taxonomy" id="591373"/>
    <lineage>
        <taxon>Bacteria</taxon>
        <taxon>Bacillati</taxon>
        <taxon>Mycoplasmatota</taxon>
        <taxon>Mollicutes</taxon>
        <taxon>Acholeplasmatales</taxon>
        <taxon>Acholeplasmataceae</taxon>
        <taxon>Paracholeplasma</taxon>
    </lineage>
</organism>
<keyword evidence="3" id="KW-1185">Reference proteome</keyword>
<dbReference type="PANTHER" id="PTHR13887:SF41">
    <property type="entry name" value="THIOREDOXIN SUPERFAMILY PROTEIN"/>
    <property type="match status" value="1"/>
</dbReference>